<name>A0ABP8UIA4_9ACTN</name>
<sequence length="232" mass="25432">MLRDVFDHETRGFAEPAQFHSQAAASNGWTTAIGHGAPPWRASCGYGKEKKERWWAAVDEAETFGRTAEGPLNCARVMPNPSDLFVRKYLHVKVGEDILTGKVTHRCHLGTFCHRMAPYLFNAPGRTPSCRIVQAREGWHPMAATADSLSGPRRRHLEALAREVEARGLHGVLIGTDEPMLRVVDPAGGRSVMVLAMPTSRIAWSYLWGRAGQADAADPARAAEAIARSLGR</sequence>
<dbReference type="EMBL" id="BAABHK010000010">
    <property type="protein sequence ID" value="GAA4632047.1"/>
    <property type="molecule type" value="Genomic_DNA"/>
</dbReference>
<accession>A0ABP8UIA4</accession>
<keyword evidence="2" id="KW-1185">Reference proteome</keyword>
<gene>
    <name evidence="1" type="ORF">GCM10023196_063840</name>
</gene>
<comment type="caution">
    <text evidence="1">The sequence shown here is derived from an EMBL/GenBank/DDBJ whole genome shotgun (WGS) entry which is preliminary data.</text>
</comment>
<reference evidence="2" key="1">
    <citation type="journal article" date="2019" name="Int. J. Syst. Evol. Microbiol.">
        <title>The Global Catalogue of Microorganisms (GCM) 10K type strain sequencing project: providing services to taxonomists for standard genome sequencing and annotation.</title>
        <authorList>
            <consortium name="The Broad Institute Genomics Platform"/>
            <consortium name="The Broad Institute Genome Sequencing Center for Infectious Disease"/>
            <person name="Wu L."/>
            <person name="Ma J."/>
        </authorList>
    </citation>
    <scope>NUCLEOTIDE SEQUENCE [LARGE SCALE GENOMIC DNA]</scope>
    <source>
        <strain evidence="2">JCM 17939</strain>
    </source>
</reference>
<evidence type="ECO:0008006" key="3">
    <source>
        <dbReference type="Google" id="ProtNLM"/>
    </source>
</evidence>
<protein>
    <recommendedName>
        <fullName evidence="3">IclR-ED domain-containing protein</fullName>
    </recommendedName>
</protein>
<organism evidence="1 2">
    <name type="scientific">Actinoallomurus vinaceus</name>
    <dbReference type="NCBI Taxonomy" id="1080074"/>
    <lineage>
        <taxon>Bacteria</taxon>
        <taxon>Bacillati</taxon>
        <taxon>Actinomycetota</taxon>
        <taxon>Actinomycetes</taxon>
        <taxon>Streptosporangiales</taxon>
        <taxon>Thermomonosporaceae</taxon>
        <taxon>Actinoallomurus</taxon>
    </lineage>
</organism>
<dbReference type="Proteomes" id="UP001501442">
    <property type="component" value="Unassembled WGS sequence"/>
</dbReference>
<evidence type="ECO:0000313" key="2">
    <source>
        <dbReference type="Proteomes" id="UP001501442"/>
    </source>
</evidence>
<proteinExistence type="predicted"/>
<evidence type="ECO:0000313" key="1">
    <source>
        <dbReference type="EMBL" id="GAA4632047.1"/>
    </source>
</evidence>